<evidence type="ECO:0000313" key="3">
    <source>
        <dbReference type="EnsemblPlants" id="EMT29071"/>
    </source>
</evidence>
<dbReference type="InterPro" id="IPR032675">
    <property type="entry name" value="LRR_dom_sf"/>
</dbReference>
<reference evidence="3" key="1">
    <citation type="submission" date="2015-06" db="UniProtKB">
        <authorList>
            <consortium name="EnsemblPlants"/>
        </authorList>
    </citation>
    <scope>IDENTIFICATION</scope>
</reference>
<dbReference type="InterPro" id="IPR027417">
    <property type="entry name" value="P-loop_NTPase"/>
</dbReference>
<dbReference type="Gene3D" id="3.80.10.10">
    <property type="entry name" value="Ribonuclease Inhibitor"/>
    <property type="match status" value="1"/>
</dbReference>
<proteinExistence type="predicted"/>
<accession>M8CYW5</accession>
<feature type="region of interest" description="Disordered" evidence="1">
    <location>
        <begin position="944"/>
        <end position="979"/>
    </location>
</feature>
<organism evidence="3">
    <name type="scientific">Aegilops tauschii</name>
    <name type="common">Tausch's goatgrass</name>
    <name type="synonym">Aegilops squarrosa</name>
    <dbReference type="NCBI Taxonomy" id="37682"/>
    <lineage>
        <taxon>Eukaryota</taxon>
        <taxon>Viridiplantae</taxon>
        <taxon>Streptophyta</taxon>
        <taxon>Embryophyta</taxon>
        <taxon>Tracheophyta</taxon>
        <taxon>Spermatophyta</taxon>
        <taxon>Magnoliopsida</taxon>
        <taxon>Liliopsida</taxon>
        <taxon>Poales</taxon>
        <taxon>Poaceae</taxon>
        <taxon>BOP clade</taxon>
        <taxon>Pooideae</taxon>
        <taxon>Triticodae</taxon>
        <taxon>Triticeae</taxon>
        <taxon>Triticinae</taxon>
        <taxon>Aegilops</taxon>
    </lineage>
</organism>
<dbReference type="PANTHER" id="PTHR33463:SF193">
    <property type="entry name" value="NB-ARC DOMAIN-CONTAINING PROTEIN"/>
    <property type="match status" value="1"/>
</dbReference>
<dbReference type="SUPFAM" id="SSF52540">
    <property type="entry name" value="P-loop containing nucleoside triphosphate hydrolases"/>
    <property type="match status" value="1"/>
</dbReference>
<protein>
    <recommendedName>
        <fullName evidence="2">Disease resistance protein At4g27190-like leucine-rich repeats domain-containing protein</fullName>
    </recommendedName>
</protein>
<dbReference type="InterPro" id="IPR050905">
    <property type="entry name" value="Plant_NBS-LRR"/>
</dbReference>
<evidence type="ECO:0000259" key="2">
    <source>
        <dbReference type="Pfam" id="PF23247"/>
    </source>
</evidence>
<feature type="compositionally biased region" description="Acidic residues" evidence="1">
    <location>
        <begin position="946"/>
        <end position="955"/>
    </location>
</feature>
<feature type="domain" description="Disease resistance protein At4g27190-like leucine-rich repeats" evidence="2">
    <location>
        <begin position="812"/>
        <end position="898"/>
    </location>
</feature>
<evidence type="ECO:0000256" key="1">
    <source>
        <dbReference type="SAM" id="MobiDB-lite"/>
    </source>
</evidence>
<dbReference type="EnsemblPlants" id="EMT29071">
    <property type="protein sequence ID" value="EMT29071"/>
    <property type="gene ID" value="F775_10291"/>
</dbReference>
<dbReference type="Pfam" id="PF23247">
    <property type="entry name" value="LRR_RPS2"/>
    <property type="match status" value="1"/>
</dbReference>
<dbReference type="ExpressionAtlas" id="M8CYW5">
    <property type="expression patterns" value="baseline"/>
</dbReference>
<dbReference type="PANTHER" id="PTHR33463">
    <property type="entry name" value="NB-ARC DOMAIN-CONTAINING PROTEIN-RELATED"/>
    <property type="match status" value="1"/>
</dbReference>
<name>M8CYW5_AEGTA</name>
<dbReference type="AlphaFoldDB" id="M8CYW5"/>
<dbReference type="InterPro" id="IPR057135">
    <property type="entry name" value="At4g27190-like_LRR"/>
</dbReference>
<dbReference type="SUPFAM" id="SSF52058">
    <property type="entry name" value="L domain-like"/>
    <property type="match status" value="1"/>
</dbReference>
<sequence>MSIQYFNGIKIIEIKANAINAAAGEILAILESTSKHEPNIYFHGWGGLGASTALRVVAQCLKSSTAEEMNFDKVVHVDCSLWQSMRALQKAIAEELELPQSLMAIFDQHDEEDDFNGIDQGSRGVILDVTAEIFRKLFNSTFVGIFHNGSNNYINLYDCGVPITEFLSNKVLWTWGTGFRLLYEKLEGELVNAKPDIFMEVVQWQDHAMHEEAADVAKYMGVLQPDMIVECFHYAWARRFVGRIDWEMHASNYWVCDGIVQGQDNKSAWEVGNALQRNIHLDWIMEHVGIEEKIDACISIPNDRWVSATHQAQLHDGNGVLPPRATSFFLLAEKSNCRRVILPAFMFPDNNRLRVLHLTWCTFSFTSPPFLCCSHLRFLLLDHCTDDVREEHHQSNNHNGSCFQKLWVLDLRNTDWYSNKMMYLMDELGELNVERVKDWRIVDLCGGRTSLDRLRVTADTDSTTEIVRQQLVPNLSSSRHLKTIILDNCVGLEKVIPNVLPPSLESFSFIINGAAISKISSISFRGLVKLKSVLLRGLMESLQELDLSSTAVKTLDLREVVALNLKRLILLGCEKLQAIQWPPRDRRTKMLEQVASFNRYISIRDARILRSLVAVEEHFNYRCGHLEMTSSPASSVTVGGGECAQVISQPNNYLYTRDIIFQDLLQAVAANEGAIGWMWPAAPDLAPEKFTDWYIHIKDEDEMKSGLLQQQGSTQGTSTGASLIPNFIHDNAKTLHVHDSLSITSILNPRDSTWNWLERCRVERCPKLSSVFASPTQSDDDGDFVYFYGLTTFWASQLLMARYIWNWSTIWLLDGSSFQYLEFLHLDNCPRLIHVLPLSACMATLRRLVTLEIVCCGDLMEIFPLDPDEYQEEQTFIEFPKLRYIHLHDLSRLHRICGILDLEVERALEMLRNLAVVKPMNDSDIDVLGVMVLDSLCADLAPSLPETEEEDDTFEAEVVRSTEPGCEDMVEDQNKPKRK</sequence>